<dbReference type="HOGENOM" id="CLU_079554_0_0_9"/>
<dbReference type="AlphaFoldDB" id="G8TV24"/>
<evidence type="ECO:0000313" key="2">
    <source>
        <dbReference type="Proteomes" id="UP000005439"/>
    </source>
</evidence>
<evidence type="ECO:0000313" key="1">
    <source>
        <dbReference type="EMBL" id="AEW03605.1"/>
    </source>
</evidence>
<dbReference type="EMBL" id="CP003179">
    <property type="protein sequence ID" value="AEW03605.1"/>
    <property type="molecule type" value="Genomic_DNA"/>
</dbReference>
<dbReference type="KEGG" id="sap:Sulac_0029"/>
<keyword evidence="2" id="KW-1185">Reference proteome</keyword>
<reference evidence="1 2" key="2">
    <citation type="journal article" date="2012" name="Stand. Genomic Sci.">
        <title>Complete genome sequence of the moderately thermophilic mineral-sulfide-oxidizing firmicute Sulfobacillus acidophilus type strain (NAL(T)).</title>
        <authorList>
            <person name="Anderson I."/>
            <person name="Chertkov O."/>
            <person name="Chen A."/>
            <person name="Saunders E."/>
            <person name="Lapidus A."/>
            <person name="Nolan M."/>
            <person name="Lucas S."/>
            <person name="Hammon N."/>
            <person name="Deshpande S."/>
            <person name="Cheng J.F."/>
            <person name="Han C."/>
            <person name="Tapia R."/>
            <person name="Goodwin L.A."/>
            <person name="Pitluck S."/>
            <person name="Liolios K."/>
            <person name="Pagani I."/>
            <person name="Ivanova N."/>
            <person name="Mikhailova N."/>
            <person name="Pati A."/>
            <person name="Palaniappan K."/>
            <person name="Land M."/>
            <person name="Pan C."/>
            <person name="Rohde M."/>
            <person name="Pukall R."/>
            <person name="Goker M."/>
            <person name="Detter J.C."/>
            <person name="Woyke T."/>
            <person name="Bristow J."/>
            <person name="Eisen J.A."/>
            <person name="Markowitz V."/>
            <person name="Hugenholtz P."/>
            <person name="Kyrpides N.C."/>
            <person name="Klenk H.P."/>
            <person name="Mavromatis K."/>
        </authorList>
    </citation>
    <scope>NUCLEOTIDE SEQUENCE [LARGE SCALE GENOMIC DNA]</scope>
    <source>
        <strain evidence="2">ATCC 700253 / DSM 10332 / NAL</strain>
    </source>
</reference>
<reference evidence="2" key="1">
    <citation type="submission" date="2011-12" db="EMBL/GenBank/DDBJ databases">
        <title>The complete genome of chromosome of Sulfobacillus acidophilus DSM 10332.</title>
        <authorList>
            <person name="Lucas S."/>
            <person name="Han J."/>
            <person name="Lapidus A."/>
            <person name="Bruce D."/>
            <person name="Goodwin L."/>
            <person name="Pitluck S."/>
            <person name="Peters L."/>
            <person name="Kyrpides N."/>
            <person name="Mavromatis K."/>
            <person name="Ivanova N."/>
            <person name="Mikhailova N."/>
            <person name="Chertkov O."/>
            <person name="Saunders E."/>
            <person name="Detter J.C."/>
            <person name="Tapia R."/>
            <person name="Han C."/>
            <person name="Land M."/>
            <person name="Hauser L."/>
            <person name="Markowitz V."/>
            <person name="Cheng J.-F."/>
            <person name="Hugenholtz P."/>
            <person name="Woyke T."/>
            <person name="Wu D."/>
            <person name="Pukall R."/>
            <person name="Gehrich-Schroeter G."/>
            <person name="Schneider S."/>
            <person name="Klenk H.-P."/>
            <person name="Eisen J.A."/>
        </authorList>
    </citation>
    <scope>NUCLEOTIDE SEQUENCE [LARGE SCALE GENOMIC DNA]</scope>
    <source>
        <strain evidence="2">ATCC 700253 / DSM 10332 / NAL</strain>
    </source>
</reference>
<proteinExistence type="predicted"/>
<dbReference type="STRING" id="679936.Sulac_0029"/>
<sequence length="277" mass="32112">MRTDTDIFDIGPFGWPPAVTLCHDVSATAWLNDPRLWAGGRRRYIGNLIPRGYHRYIRINHPAWIDPETDFPRMMWDQHRRRLKPVSWAEVAAWSGRSLNDAWIIADLVPDTVDPKTKPFDQEPWGLSPVVLEKLLPVLRTLTATPDRIWMGFCDTTGEWIRCGTADVHDDPYRPDYLERRRLRQQFCREIGRLPRFAPPGWAPSGRTYWLAVGPLESVYDLSRGIYAEEPFIWWPDDRAWCVFHDIDLDFSLLGITSEGAQGILNLDGVEAYEVHE</sequence>
<name>G8TV24_SULAD</name>
<dbReference type="PATRIC" id="fig|679936.5.peg.30"/>
<organism evidence="1 2">
    <name type="scientific">Sulfobacillus acidophilus (strain ATCC 700253 / DSM 10332 / NAL)</name>
    <dbReference type="NCBI Taxonomy" id="679936"/>
    <lineage>
        <taxon>Bacteria</taxon>
        <taxon>Bacillati</taxon>
        <taxon>Bacillota</taxon>
        <taxon>Clostridia</taxon>
        <taxon>Eubacteriales</taxon>
        <taxon>Clostridiales Family XVII. Incertae Sedis</taxon>
        <taxon>Sulfobacillus</taxon>
    </lineage>
</organism>
<gene>
    <name evidence="1" type="ordered locus">Sulac_0029</name>
</gene>
<protein>
    <submittedName>
        <fullName evidence="1">Uncharacterized protein</fullName>
    </submittedName>
</protein>
<accession>G8TV24</accession>
<dbReference type="Proteomes" id="UP000005439">
    <property type="component" value="Chromosome"/>
</dbReference>